<evidence type="ECO:0000256" key="5">
    <source>
        <dbReference type="ARBA" id="ARBA00022692"/>
    </source>
</evidence>
<evidence type="ECO:0000256" key="8">
    <source>
        <dbReference type="ARBA" id="ARBA00022989"/>
    </source>
</evidence>
<accession>A0A444GAE2</accession>
<dbReference type="GO" id="GO:0005742">
    <property type="term" value="C:mitochondrial outer membrane translocase complex"/>
    <property type="evidence" value="ECO:0007669"/>
    <property type="project" value="InterPro"/>
</dbReference>
<evidence type="ECO:0000256" key="10">
    <source>
        <dbReference type="ARBA" id="ARBA00023136"/>
    </source>
</evidence>
<evidence type="ECO:0000256" key="6">
    <source>
        <dbReference type="ARBA" id="ARBA00022787"/>
    </source>
</evidence>
<comment type="subcellular location">
    <subcellularLocation>
        <location evidence="2">Mitochondrion outer membrane</location>
        <topology evidence="2">Single-pass membrane protein</topology>
    </subcellularLocation>
</comment>
<proteinExistence type="inferred from homology"/>
<keyword evidence="10" id="KW-0472">Membrane</keyword>
<evidence type="ECO:0000313" key="12">
    <source>
        <dbReference type="Proteomes" id="UP000287651"/>
    </source>
</evidence>
<name>A0A444GAE2_ENSVE</name>
<dbReference type="InterPro" id="IPR011990">
    <property type="entry name" value="TPR-like_helical_dom_sf"/>
</dbReference>
<evidence type="ECO:0000256" key="7">
    <source>
        <dbReference type="ARBA" id="ARBA00022927"/>
    </source>
</evidence>
<dbReference type="PANTHER" id="PTHR32409:SF3">
    <property type="entry name" value="MITOCHONDRIAL IMPORT RECEPTOR SUBUNIT TOM20-1-RELATED"/>
    <property type="match status" value="1"/>
</dbReference>
<evidence type="ECO:0000256" key="2">
    <source>
        <dbReference type="ARBA" id="ARBA00004572"/>
    </source>
</evidence>
<dbReference type="GO" id="GO:0015031">
    <property type="term" value="P:protein transport"/>
    <property type="evidence" value="ECO:0007669"/>
    <property type="project" value="UniProtKB-KW"/>
</dbReference>
<dbReference type="Pfam" id="PF06552">
    <property type="entry name" value="TOM20_plant"/>
    <property type="match status" value="1"/>
</dbReference>
<keyword evidence="6" id="KW-1000">Mitochondrion outer membrane</keyword>
<dbReference type="AlphaFoldDB" id="A0A444GAE2"/>
<organism evidence="11 12">
    <name type="scientific">Ensete ventricosum</name>
    <name type="common">Abyssinian banana</name>
    <name type="synonym">Musa ensete</name>
    <dbReference type="NCBI Taxonomy" id="4639"/>
    <lineage>
        <taxon>Eukaryota</taxon>
        <taxon>Viridiplantae</taxon>
        <taxon>Streptophyta</taxon>
        <taxon>Embryophyta</taxon>
        <taxon>Tracheophyta</taxon>
        <taxon>Spermatophyta</taxon>
        <taxon>Magnoliopsida</taxon>
        <taxon>Liliopsida</taxon>
        <taxon>Zingiberales</taxon>
        <taxon>Musaceae</taxon>
        <taxon>Ensete</taxon>
    </lineage>
</organism>
<keyword evidence="9" id="KW-0496">Mitochondrion</keyword>
<evidence type="ECO:0000313" key="11">
    <source>
        <dbReference type="EMBL" id="RRT84508.1"/>
    </source>
</evidence>
<keyword evidence="4" id="KW-0813">Transport</keyword>
<evidence type="ECO:0000256" key="1">
    <source>
        <dbReference type="ARBA" id="ARBA00003450"/>
    </source>
</evidence>
<sequence>MDLQANDFDRLVFFEHARKTAEAAYAVNPLDADVSAIPPFNLTRWGGALLELSSFQSGDDSIKMVKGP</sequence>
<dbReference type="GO" id="GO:0045040">
    <property type="term" value="P:protein insertion into mitochondrial outer membrane"/>
    <property type="evidence" value="ECO:0007669"/>
    <property type="project" value="InterPro"/>
</dbReference>
<keyword evidence="5" id="KW-0812">Transmembrane</keyword>
<dbReference type="Gene3D" id="1.25.40.10">
    <property type="entry name" value="Tetratricopeptide repeat domain"/>
    <property type="match status" value="1"/>
</dbReference>
<keyword evidence="7" id="KW-0653">Protein transport</keyword>
<evidence type="ECO:0000256" key="9">
    <source>
        <dbReference type="ARBA" id="ARBA00023128"/>
    </source>
</evidence>
<dbReference type="InterPro" id="IPR010547">
    <property type="entry name" value="TOM20_imprt_rcpt"/>
</dbReference>
<comment type="function">
    <text evidence="1">Central component of the receptor complex responsible for the recognition and translocation of cytosolically synthesized mitochondrial preproteins. Together with TOM22 functions as the transit peptide receptor at the surface of the mitochondrion outer membrane and facilitates the movement of preproteins into the translocation pore.</text>
</comment>
<reference evidence="11 12" key="1">
    <citation type="journal article" date="2014" name="Agronomy (Basel)">
        <title>A Draft Genome Sequence for Ensete ventricosum, the Drought-Tolerant Tree Against Hunger.</title>
        <authorList>
            <person name="Harrison J."/>
            <person name="Moore K.A."/>
            <person name="Paszkiewicz K."/>
            <person name="Jones T."/>
            <person name="Grant M."/>
            <person name="Ambacheew D."/>
            <person name="Muzemil S."/>
            <person name="Studholme D.J."/>
        </authorList>
    </citation>
    <scope>NUCLEOTIDE SEQUENCE [LARGE SCALE GENOMIC DNA]</scope>
</reference>
<comment type="similarity">
    <text evidence="3">Belongs to the Tom20 family.</text>
</comment>
<evidence type="ECO:0000256" key="4">
    <source>
        <dbReference type="ARBA" id="ARBA00022448"/>
    </source>
</evidence>
<dbReference type="Proteomes" id="UP000287651">
    <property type="component" value="Unassembled WGS sequence"/>
</dbReference>
<gene>
    <name evidence="11" type="ORF">B296_00008455</name>
</gene>
<protein>
    <submittedName>
        <fullName evidence="11">Uncharacterized protein</fullName>
    </submittedName>
</protein>
<comment type="caution">
    <text evidence="11">The sequence shown here is derived from an EMBL/GenBank/DDBJ whole genome shotgun (WGS) entry which is preliminary data.</text>
</comment>
<dbReference type="PANTHER" id="PTHR32409">
    <property type="entry name" value="MITOCHONDRIAL IMPORT RECEPTOR SUBUNIT TOM20-1-RELATED"/>
    <property type="match status" value="1"/>
</dbReference>
<keyword evidence="8" id="KW-1133">Transmembrane helix</keyword>
<dbReference type="EMBL" id="AMZH03000288">
    <property type="protein sequence ID" value="RRT84508.1"/>
    <property type="molecule type" value="Genomic_DNA"/>
</dbReference>
<evidence type="ECO:0000256" key="3">
    <source>
        <dbReference type="ARBA" id="ARBA00005792"/>
    </source>
</evidence>